<name>X1AZ45_9ZZZZ</name>
<gene>
    <name evidence="1" type="ORF">S01H4_04562</name>
</gene>
<sequence length="39" mass="4433">MCLVIALEYSISLGKTHSFVKVKHKDIGLLQKDEAKEIF</sequence>
<accession>X1AZ45</accession>
<evidence type="ECO:0000313" key="1">
    <source>
        <dbReference type="EMBL" id="GAG65006.1"/>
    </source>
</evidence>
<dbReference type="AlphaFoldDB" id="X1AZ45"/>
<organism evidence="1">
    <name type="scientific">marine sediment metagenome</name>
    <dbReference type="NCBI Taxonomy" id="412755"/>
    <lineage>
        <taxon>unclassified sequences</taxon>
        <taxon>metagenomes</taxon>
        <taxon>ecological metagenomes</taxon>
    </lineage>
</organism>
<feature type="non-terminal residue" evidence="1">
    <location>
        <position position="39"/>
    </location>
</feature>
<proteinExistence type="predicted"/>
<dbReference type="EMBL" id="BART01001234">
    <property type="protein sequence ID" value="GAG65006.1"/>
    <property type="molecule type" value="Genomic_DNA"/>
</dbReference>
<protein>
    <submittedName>
        <fullName evidence="1">Uncharacterized protein</fullName>
    </submittedName>
</protein>
<comment type="caution">
    <text evidence="1">The sequence shown here is derived from an EMBL/GenBank/DDBJ whole genome shotgun (WGS) entry which is preliminary data.</text>
</comment>
<reference evidence="1" key="1">
    <citation type="journal article" date="2014" name="Front. Microbiol.">
        <title>High frequency of phylogenetically diverse reductive dehalogenase-homologous genes in deep subseafloor sedimentary metagenomes.</title>
        <authorList>
            <person name="Kawai M."/>
            <person name="Futagami T."/>
            <person name="Toyoda A."/>
            <person name="Takaki Y."/>
            <person name="Nishi S."/>
            <person name="Hori S."/>
            <person name="Arai W."/>
            <person name="Tsubouchi T."/>
            <person name="Morono Y."/>
            <person name="Uchiyama I."/>
            <person name="Ito T."/>
            <person name="Fujiyama A."/>
            <person name="Inagaki F."/>
            <person name="Takami H."/>
        </authorList>
    </citation>
    <scope>NUCLEOTIDE SEQUENCE</scope>
    <source>
        <strain evidence="1">Expedition CK06-06</strain>
    </source>
</reference>